<evidence type="ECO:0000313" key="1">
    <source>
        <dbReference type="EMBL" id="MBI6885145.1"/>
    </source>
</evidence>
<sequence length="220" mass="24877">MAMVQGHRNCRTNKAMQSDGEEGVAKVTIQNIPPSHGIAVPFLFAYRGNIRACSRAAPVRHGKRRADAFCVHAHSSLCKILGNPFCDNYPNCVQSQGFNMKVQQRHNTLEIATTKFGWVWEEFVGGQDVTYQDCSFVLNVVDLFWISAAQSEISIAQAIENWIAAPAPTQELEQIFNFVREKLIEFIKLHSLTYAEINFVIASTRYYDARLELDSERSDD</sequence>
<protein>
    <submittedName>
        <fullName evidence="1">Uncharacterized protein</fullName>
    </submittedName>
</protein>
<name>A0A8I1JM57_PSEPU</name>
<accession>A0A8I1JM57</accession>
<reference evidence="1" key="1">
    <citation type="submission" date="2020-12" db="EMBL/GenBank/DDBJ databases">
        <title>Enhanced detection system for hospital associated transmission using whole genome sequencing surveillance.</title>
        <authorList>
            <person name="Harrison L.H."/>
            <person name="Van Tyne D."/>
            <person name="Marsh J.W."/>
            <person name="Griffith M.P."/>
            <person name="Snyder D.J."/>
            <person name="Cooper V.S."/>
            <person name="Mustapha M."/>
        </authorList>
    </citation>
    <scope>NUCLEOTIDE SEQUENCE</scope>
    <source>
        <strain evidence="1">PSB00042</strain>
    </source>
</reference>
<evidence type="ECO:0000313" key="2">
    <source>
        <dbReference type="Proteomes" id="UP000637061"/>
    </source>
</evidence>
<dbReference type="EMBL" id="JAEHTE010000015">
    <property type="protein sequence ID" value="MBI6885145.1"/>
    <property type="molecule type" value="Genomic_DNA"/>
</dbReference>
<dbReference type="AlphaFoldDB" id="A0A8I1JM57"/>
<proteinExistence type="predicted"/>
<dbReference type="RefSeq" id="WP_198747548.1">
    <property type="nucleotide sequence ID" value="NZ_JAEHTE010000015.1"/>
</dbReference>
<gene>
    <name evidence="1" type="ORF">JEU22_14615</name>
</gene>
<comment type="caution">
    <text evidence="1">The sequence shown here is derived from an EMBL/GenBank/DDBJ whole genome shotgun (WGS) entry which is preliminary data.</text>
</comment>
<dbReference type="Proteomes" id="UP000637061">
    <property type="component" value="Unassembled WGS sequence"/>
</dbReference>
<organism evidence="1 2">
    <name type="scientific">Pseudomonas putida</name>
    <name type="common">Arthrobacter siderocapsulatus</name>
    <dbReference type="NCBI Taxonomy" id="303"/>
    <lineage>
        <taxon>Bacteria</taxon>
        <taxon>Pseudomonadati</taxon>
        <taxon>Pseudomonadota</taxon>
        <taxon>Gammaproteobacteria</taxon>
        <taxon>Pseudomonadales</taxon>
        <taxon>Pseudomonadaceae</taxon>
        <taxon>Pseudomonas</taxon>
    </lineage>
</organism>